<evidence type="ECO:0000313" key="2">
    <source>
        <dbReference type="EMBL" id="GCC52548.1"/>
    </source>
</evidence>
<dbReference type="AlphaFoldDB" id="A0A401UCC4"/>
<sequence>MNLIVIGTEQNLSECKAKFGDTHTYAIADNYKEAGRLIETDTVIFDFLIDEIPTEIEFYLDLNVVAFLSTAKRSLLDLTYGLLKNPEATLFGFNGMPTFLNRSLLEVAVLHVDDRSVLEKTCQDLNSAFTIVEDRAGLVTPRIICMIINEAYFTVQEGTATREDIDMAMKLGTNYPYGPFEWCKRIGIKNVYELLEAVYEDTKDERYKICPLLKREYLQQ</sequence>
<dbReference type="InterPro" id="IPR013328">
    <property type="entry name" value="6PGD_dom2"/>
</dbReference>
<comment type="caution">
    <text evidence="2">The sequence shown here is derived from an EMBL/GenBank/DDBJ whole genome shotgun (WGS) entry which is preliminary data.</text>
</comment>
<proteinExistence type="predicted"/>
<accession>A0A401UCC4</accession>
<dbReference type="InterPro" id="IPR006108">
    <property type="entry name" value="3HC_DH_C"/>
</dbReference>
<evidence type="ECO:0000313" key="3">
    <source>
        <dbReference type="Proteomes" id="UP000288227"/>
    </source>
</evidence>
<dbReference type="Gene3D" id="1.10.1040.10">
    <property type="entry name" value="N-(1-d-carboxylethyl)-l-norvaline Dehydrogenase, domain 2"/>
    <property type="match status" value="1"/>
</dbReference>
<dbReference type="Pfam" id="PF00725">
    <property type="entry name" value="3HCDH"/>
    <property type="match status" value="1"/>
</dbReference>
<dbReference type="OrthoDB" id="2986269at2"/>
<organism evidence="2 3">
    <name type="scientific">Chryseotalea sanaruensis</name>
    <dbReference type="NCBI Taxonomy" id="2482724"/>
    <lineage>
        <taxon>Bacteria</taxon>
        <taxon>Pseudomonadati</taxon>
        <taxon>Bacteroidota</taxon>
        <taxon>Cytophagia</taxon>
        <taxon>Cytophagales</taxon>
        <taxon>Chryseotaleaceae</taxon>
        <taxon>Chryseotalea</taxon>
    </lineage>
</organism>
<dbReference type="RefSeq" id="WP_127123205.1">
    <property type="nucleotide sequence ID" value="NZ_BHXQ01000005.1"/>
</dbReference>
<feature type="domain" description="3-hydroxyacyl-CoA dehydrogenase C-terminal" evidence="1">
    <location>
        <begin position="137"/>
        <end position="215"/>
    </location>
</feature>
<dbReference type="GO" id="GO:0016616">
    <property type="term" value="F:oxidoreductase activity, acting on the CH-OH group of donors, NAD or NADP as acceptor"/>
    <property type="evidence" value="ECO:0007669"/>
    <property type="project" value="InterPro"/>
</dbReference>
<gene>
    <name evidence="2" type="ORF">SanaruYs_27850</name>
</gene>
<evidence type="ECO:0000259" key="1">
    <source>
        <dbReference type="Pfam" id="PF00725"/>
    </source>
</evidence>
<name>A0A401UCC4_9BACT</name>
<dbReference type="InterPro" id="IPR008927">
    <property type="entry name" value="6-PGluconate_DH-like_C_sf"/>
</dbReference>
<keyword evidence="3" id="KW-1185">Reference proteome</keyword>
<protein>
    <submittedName>
        <fullName evidence="2">3-hydroxyacyl-CoA dehydrogenase</fullName>
    </submittedName>
</protein>
<reference evidence="2 3" key="1">
    <citation type="submission" date="2018-11" db="EMBL/GenBank/DDBJ databases">
        <title>Chryseotalea sanarue gen. nov., sp., nov., a member of the family Cytophagaceae, isolated from a brackish lake in Hamamatsu Japan.</title>
        <authorList>
            <person name="Maejima Y."/>
            <person name="Iino T."/>
            <person name="Muraguchi Y."/>
            <person name="Fukuda K."/>
            <person name="Ohkuma M."/>
            <person name="Moriuchi R."/>
            <person name="Dohra H."/>
            <person name="Kimbara K."/>
            <person name="Shintani M."/>
        </authorList>
    </citation>
    <scope>NUCLEOTIDE SEQUENCE [LARGE SCALE GENOMIC DNA]</scope>
    <source>
        <strain evidence="2 3">Ys</strain>
    </source>
</reference>
<dbReference type="PANTHER" id="PTHR48075">
    <property type="entry name" value="3-HYDROXYACYL-COA DEHYDROGENASE FAMILY PROTEIN"/>
    <property type="match status" value="1"/>
</dbReference>
<dbReference type="GO" id="GO:0006631">
    <property type="term" value="P:fatty acid metabolic process"/>
    <property type="evidence" value="ECO:0007669"/>
    <property type="project" value="InterPro"/>
</dbReference>
<dbReference type="SUPFAM" id="SSF48179">
    <property type="entry name" value="6-phosphogluconate dehydrogenase C-terminal domain-like"/>
    <property type="match status" value="1"/>
</dbReference>
<dbReference type="EMBL" id="BHXQ01000005">
    <property type="protein sequence ID" value="GCC52548.1"/>
    <property type="molecule type" value="Genomic_DNA"/>
</dbReference>
<dbReference type="Proteomes" id="UP000288227">
    <property type="component" value="Unassembled WGS sequence"/>
</dbReference>
<dbReference type="PANTHER" id="PTHR48075:SF5">
    <property type="entry name" value="3-HYDROXYBUTYRYL-COA DEHYDROGENASE"/>
    <property type="match status" value="1"/>
</dbReference>